<sequence>MRTHPRPWAKLICCMAHEALHCLARQALGDEDSFCASMVGEKKMSKSFRELRGQLLLTYPFMSDLIDICE</sequence>
<evidence type="ECO:0000313" key="1">
    <source>
        <dbReference type="Proteomes" id="UP000050741"/>
    </source>
</evidence>
<accession>A0A183BUW8</accession>
<organism evidence="1 2">
    <name type="scientific">Globodera pallida</name>
    <name type="common">Potato cyst nematode worm</name>
    <name type="synonym">Heterodera pallida</name>
    <dbReference type="NCBI Taxonomy" id="36090"/>
    <lineage>
        <taxon>Eukaryota</taxon>
        <taxon>Metazoa</taxon>
        <taxon>Ecdysozoa</taxon>
        <taxon>Nematoda</taxon>
        <taxon>Chromadorea</taxon>
        <taxon>Rhabditida</taxon>
        <taxon>Tylenchina</taxon>
        <taxon>Tylenchomorpha</taxon>
        <taxon>Tylenchoidea</taxon>
        <taxon>Heteroderidae</taxon>
        <taxon>Heteroderinae</taxon>
        <taxon>Globodera</taxon>
    </lineage>
</organism>
<name>A0A183BUW8_GLOPA</name>
<protein>
    <submittedName>
        <fullName evidence="2">SprT-like domain-containing protein</fullName>
    </submittedName>
</protein>
<dbReference type="WBParaSite" id="GPLIN_000440400">
    <property type="protein sequence ID" value="GPLIN_000440400"/>
    <property type="gene ID" value="GPLIN_000440400"/>
</dbReference>
<reference evidence="2" key="2">
    <citation type="submission" date="2016-06" db="UniProtKB">
        <authorList>
            <consortium name="WormBaseParasite"/>
        </authorList>
    </citation>
    <scope>IDENTIFICATION</scope>
</reference>
<evidence type="ECO:0000313" key="2">
    <source>
        <dbReference type="WBParaSite" id="GPLIN_000440400"/>
    </source>
</evidence>
<proteinExistence type="predicted"/>
<reference evidence="1" key="1">
    <citation type="submission" date="2014-05" db="EMBL/GenBank/DDBJ databases">
        <title>The genome and life-stage specific transcriptomes of Globodera pallida elucidate key aspects of plant parasitism by a cyst nematode.</title>
        <authorList>
            <person name="Cotton J.A."/>
            <person name="Lilley C.J."/>
            <person name="Jones L.M."/>
            <person name="Kikuchi T."/>
            <person name="Reid A.J."/>
            <person name="Thorpe P."/>
            <person name="Tsai I.J."/>
            <person name="Beasley H."/>
            <person name="Blok V."/>
            <person name="Cock P.J.A."/>
            <person name="Van den Akker S.E."/>
            <person name="Holroyd N."/>
            <person name="Hunt M."/>
            <person name="Mantelin S."/>
            <person name="Naghra H."/>
            <person name="Pain A."/>
            <person name="Palomares-Rius J.E."/>
            <person name="Zarowiecki M."/>
            <person name="Berriman M."/>
            <person name="Jones J.T."/>
            <person name="Urwin P.E."/>
        </authorList>
    </citation>
    <scope>NUCLEOTIDE SEQUENCE [LARGE SCALE GENOMIC DNA]</scope>
    <source>
        <strain evidence="1">Lindley</strain>
    </source>
</reference>
<keyword evidence="1" id="KW-1185">Reference proteome</keyword>
<dbReference type="AlphaFoldDB" id="A0A183BUW8"/>
<dbReference type="Proteomes" id="UP000050741">
    <property type="component" value="Unassembled WGS sequence"/>
</dbReference>